<dbReference type="EMBL" id="VLKT01000067">
    <property type="protein sequence ID" value="TWI22281.1"/>
    <property type="molecule type" value="Genomic_DNA"/>
</dbReference>
<evidence type="ECO:0000313" key="5">
    <source>
        <dbReference type="Proteomes" id="UP000317122"/>
    </source>
</evidence>
<keyword evidence="5" id="KW-1185">Reference proteome</keyword>
<protein>
    <submittedName>
        <fullName evidence="4">MobA/MobL family protein</fullName>
    </submittedName>
</protein>
<name>A0A562MRS2_9HYPH</name>
<gene>
    <name evidence="4" type="ORF">IQ26_06714</name>
</gene>
<comment type="caution">
    <text evidence="4">The sequence shown here is derived from an EMBL/GenBank/DDBJ whole genome shotgun (WGS) entry which is preliminary data.</text>
</comment>
<dbReference type="Pfam" id="PF03389">
    <property type="entry name" value="MobA_MobL"/>
    <property type="match status" value="1"/>
</dbReference>
<feature type="domain" description="MobA/MobL protein" evidence="3">
    <location>
        <begin position="1"/>
        <end position="115"/>
    </location>
</feature>
<dbReference type="AlphaFoldDB" id="A0A562MRS2"/>
<comment type="similarity">
    <text evidence="1">Belongs to the MobA/MobL family.</text>
</comment>
<keyword evidence="2" id="KW-0184">Conjugation</keyword>
<evidence type="ECO:0000313" key="4">
    <source>
        <dbReference type="EMBL" id="TWI22281.1"/>
    </source>
</evidence>
<dbReference type="InterPro" id="IPR005053">
    <property type="entry name" value="MobA_MobL"/>
</dbReference>
<dbReference type="Proteomes" id="UP000317122">
    <property type="component" value="Unassembled WGS sequence"/>
</dbReference>
<evidence type="ECO:0000259" key="3">
    <source>
        <dbReference type="Pfam" id="PF03389"/>
    </source>
</evidence>
<evidence type="ECO:0000256" key="2">
    <source>
        <dbReference type="ARBA" id="ARBA00022971"/>
    </source>
</evidence>
<dbReference type="Gene3D" id="3.30.930.30">
    <property type="match status" value="1"/>
</dbReference>
<sequence>MVADWVYHDNLGNPHIHLMTTLRPLTEDGFGPKKVARLGEDGELLRTKAGKIVYELWAGDTQDFNAFRDGWFERQNHHVALGGIALQVDGRSYEKQGIELVPTIHVGVGAKAIQGKRKQKDGSRRLSGSICTRSGRLRTCAAFRPVRKSCSISLPARKVVFDERDVAKVLHRYVDECQRDTRRGS</sequence>
<organism evidence="4 5">
    <name type="scientific">Mesorhizobium tianshanense</name>
    <dbReference type="NCBI Taxonomy" id="39844"/>
    <lineage>
        <taxon>Bacteria</taxon>
        <taxon>Pseudomonadati</taxon>
        <taxon>Pseudomonadota</taxon>
        <taxon>Alphaproteobacteria</taxon>
        <taxon>Hyphomicrobiales</taxon>
        <taxon>Phyllobacteriaceae</taxon>
        <taxon>Mesorhizobium</taxon>
    </lineage>
</organism>
<evidence type="ECO:0000256" key="1">
    <source>
        <dbReference type="ARBA" id="ARBA00010873"/>
    </source>
</evidence>
<accession>A0A562MRS2</accession>
<reference evidence="4 5" key="1">
    <citation type="journal article" date="2015" name="Stand. Genomic Sci.">
        <title>Genomic Encyclopedia of Bacterial and Archaeal Type Strains, Phase III: the genomes of soil and plant-associated and newly described type strains.</title>
        <authorList>
            <person name="Whitman W.B."/>
            <person name="Woyke T."/>
            <person name="Klenk H.P."/>
            <person name="Zhou Y."/>
            <person name="Lilburn T.G."/>
            <person name="Beck B.J."/>
            <person name="De Vos P."/>
            <person name="Vandamme P."/>
            <person name="Eisen J.A."/>
            <person name="Garrity G."/>
            <person name="Hugenholtz P."/>
            <person name="Kyrpides N.C."/>
        </authorList>
    </citation>
    <scope>NUCLEOTIDE SEQUENCE [LARGE SCALE GENOMIC DNA]</scope>
    <source>
        <strain evidence="4 5">CGMCC 1.2546</strain>
    </source>
</reference>
<proteinExistence type="inferred from homology"/>